<keyword evidence="3" id="KW-0906">Nuclear pore complex</keyword>
<keyword evidence="3" id="KW-0811">Translocation</keyword>
<dbReference type="Pfam" id="PF13874">
    <property type="entry name" value="Nup54"/>
    <property type="match status" value="1"/>
</dbReference>
<keyword evidence="3" id="KW-0653">Protein transport</keyword>
<dbReference type="GO" id="GO:0036228">
    <property type="term" value="P:protein localization to nuclear inner membrane"/>
    <property type="evidence" value="ECO:0007669"/>
    <property type="project" value="TreeGrafter"/>
</dbReference>
<proteinExistence type="predicted"/>
<feature type="compositionally biased region" description="Low complexity" evidence="5">
    <location>
        <begin position="100"/>
        <end position="111"/>
    </location>
</feature>
<dbReference type="AlphaFoldDB" id="A0A9P8LHS2"/>
<dbReference type="PANTHER" id="PTHR13000:SF0">
    <property type="entry name" value="NUCLEOPORIN P54"/>
    <property type="match status" value="1"/>
</dbReference>
<evidence type="ECO:0000256" key="5">
    <source>
        <dbReference type="SAM" id="MobiDB-lite"/>
    </source>
</evidence>
<accession>A0A9P8LHS2</accession>
<evidence type="ECO:0000256" key="4">
    <source>
        <dbReference type="ARBA" id="ARBA00023242"/>
    </source>
</evidence>
<evidence type="ECO:0000256" key="1">
    <source>
        <dbReference type="ARBA" id="ARBA00004567"/>
    </source>
</evidence>
<dbReference type="Proteomes" id="UP000750711">
    <property type="component" value="Unassembled WGS sequence"/>
</dbReference>
<dbReference type="GO" id="GO:0044613">
    <property type="term" value="C:nuclear pore central transport channel"/>
    <property type="evidence" value="ECO:0007669"/>
    <property type="project" value="TreeGrafter"/>
</dbReference>
<keyword evidence="3" id="KW-0509">mRNA transport</keyword>
<comment type="caution">
    <text evidence="7">The sequence shown here is derived from an EMBL/GenBank/DDBJ whole genome shotgun (WGS) entry which is preliminary data.</text>
</comment>
<evidence type="ECO:0000256" key="3">
    <source>
        <dbReference type="ARBA" id="ARBA00023132"/>
    </source>
</evidence>
<feature type="compositionally biased region" description="Polar residues" evidence="5">
    <location>
        <begin position="90"/>
        <end position="99"/>
    </location>
</feature>
<feature type="compositionally biased region" description="Low complexity" evidence="5">
    <location>
        <begin position="37"/>
        <end position="50"/>
    </location>
</feature>
<dbReference type="GO" id="GO:0017056">
    <property type="term" value="F:structural constituent of nuclear pore"/>
    <property type="evidence" value="ECO:0007669"/>
    <property type="project" value="TreeGrafter"/>
</dbReference>
<evidence type="ECO:0000313" key="7">
    <source>
        <dbReference type="EMBL" id="KAH0565625.1"/>
    </source>
</evidence>
<dbReference type="GO" id="GO:0006607">
    <property type="term" value="P:NLS-bearing protein import into nucleus"/>
    <property type="evidence" value="ECO:0007669"/>
    <property type="project" value="TreeGrafter"/>
</dbReference>
<feature type="domain" description="Nucleoporin Nup54 alpha-helical" evidence="6">
    <location>
        <begin position="208"/>
        <end position="343"/>
    </location>
</feature>
<feature type="compositionally biased region" description="Gly residues" evidence="5">
    <location>
        <begin position="1"/>
        <end position="11"/>
    </location>
</feature>
<dbReference type="PANTHER" id="PTHR13000">
    <property type="entry name" value="NUCLEOPORIN P54"/>
    <property type="match status" value="1"/>
</dbReference>
<sequence length="390" mass="42746">MFGSSTGGGFGTSQTQQATNPFASTSNKPSLFGSLNTGLQPQQQQTGLLGASQQQQPQISSTFGGNTQQQQPQSISLFGASTQQGGGLFGSSTQQQNPFGSSTQQQQPSTGGLFGQPQQPTGTLFGGQQQQPLNSGLFGQSQSIQPQKLGTSSLWSPGAGLSSRQKSIPEQIEQIYEKWNPASPNCAFQYYFYNYVGPEKAPFFRPTAREDEKKWEEALSRKPEAGYVPVIAIGFQELFARIGTQMQTLNAYNTRLHEINGCLEAMLQKHDLVITIRAMDAKRRHTALSQRCLALATKVQVLRNRGYAMGGDEEDLKKKLIELEKGVFDPALGGRAEEIWARMVGIRERTKILQEEMARMGRKTAEGNGLSEEVLKQAEKVSATLKIERK</sequence>
<dbReference type="GO" id="GO:0006999">
    <property type="term" value="P:nuclear pore organization"/>
    <property type="evidence" value="ECO:0007669"/>
    <property type="project" value="TreeGrafter"/>
</dbReference>
<dbReference type="InterPro" id="IPR025712">
    <property type="entry name" value="Nup54_alpha-helical_dom"/>
</dbReference>
<evidence type="ECO:0000256" key="2">
    <source>
        <dbReference type="ARBA" id="ARBA00022448"/>
    </source>
</evidence>
<dbReference type="InterPro" id="IPR024864">
    <property type="entry name" value="Nup54/Nup57/Nup44"/>
</dbReference>
<feature type="region of interest" description="Disordered" evidence="5">
    <location>
        <begin position="1"/>
        <end position="142"/>
    </location>
</feature>
<dbReference type="InterPro" id="IPR025574">
    <property type="entry name" value="Nucleoporin_FG_rpt"/>
</dbReference>
<keyword evidence="2" id="KW-0813">Transport</keyword>
<feature type="compositionally biased region" description="Polar residues" evidence="5">
    <location>
        <begin position="116"/>
        <end position="142"/>
    </location>
</feature>
<keyword evidence="8" id="KW-1185">Reference proteome</keyword>
<comment type="subcellular location">
    <subcellularLocation>
        <location evidence="1">Nucleus</location>
        <location evidence="1">Nuclear pore complex</location>
    </subcellularLocation>
</comment>
<organism evidence="7 8">
    <name type="scientific">Trichoglossum hirsutum</name>
    <dbReference type="NCBI Taxonomy" id="265104"/>
    <lineage>
        <taxon>Eukaryota</taxon>
        <taxon>Fungi</taxon>
        <taxon>Dikarya</taxon>
        <taxon>Ascomycota</taxon>
        <taxon>Pezizomycotina</taxon>
        <taxon>Geoglossomycetes</taxon>
        <taxon>Geoglossales</taxon>
        <taxon>Geoglossaceae</taxon>
        <taxon>Trichoglossum</taxon>
    </lineage>
</organism>
<dbReference type="Pfam" id="PF13634">
    <property type="entry name" value="Nucleoporin_FG"/>
    <property type="match status" value="1"/>
</dbReference>
<evidence type="ECO:0000313" key="8">
    <source>
        <dbReference type="Proteomes" id="UP000750711"/>
    </source>
</evidence>
<gene>
    <name evidence="7" type="ORF">GP486_000983</name>
</gene>
<dbReference type="EMBL" id="JAGHQM010000075">
    <property type="protein sequence ID" value="KAH0565625.1"/>
    <property type="molecule type" value="Genomic_DNA"/>
</dbReference>
<feature type="compositionally biased region" description="Polar residues" evidence="5">
    <location>
        <begin position="51"/>
        <end position="83"/>
    </location>
</feature>
<protein>
    <recommendedName>
        <fullName evidence="6">Nucleoporin Nup54 alpha-helical domain-containing protein</fullName>
    </recommendedName>
</protein>
<evidence type="ECO:0000259" key="6">
    <source>
        <dbReference type="Pfam" id="PF13874"/>
    </source>
</evidence>
<name>A0A9P8LHS2_9PEZI</name>
<dbReference type="Gene3D" id="1.20.5.490">
    <property type="entry name" value="Single helix bin"/>
    <property type="match status" value="1"/>
</dbReference>
<reference evidence="7" key="1">
    <citation type="submission" date="2021-03" db="EMBL/GenBank/DDBJ databases">
        <title>Comparative genomics and phylogenomic investigation of the class Geoglossomycetes provide insights into ecological specialization and systematics.</title>
        <authorList>
            <person name="Melie T."/>
            <person name="Pirro S."/>
            <person name="Miller A.N."/>
            <person name="Quandt A."/>
        </authorList>
    </citation>
    <scope>NUCLEOTIDE SEQUENCE</scope>
    <source>
        <strain evidence="7">CAQ_001_2017</strain>
    </source>
</reference>
<keyword evidence="4" id="KW-0539">Nucleus</keyword>
<feature type="compositionally biased region" description="Polar residues" evidence="5">
    <location>
        <begin position="18"/>
        <end position="36"/>
    </location>
</feature>